<dbReference type="Pfam" id="PF16734">
    <property type="entry name" value="Pilin_GH"/>
    <property type="match status" value="1"/>
</dbReference>
<name>A0A1Z4M0N4_9CYAN</name>
<sequence>MKKNISSESFLLTRKLITAALLLLVSGISGCESSTNAQSSRPVTWTGEWELKDPRGTGKSMKVILTPQGKAYFIPPQSPYSDKVAYDIPLEKVSNRTTLPAGTEVIPLGDAGKKQADRERNKEAKVVIGAMNRAQQAHYIENAKFSTEFNKLGLGISKKTEHYAYKIVSQSSKSVMNIGQAKRRGLSSYIGLVYLTKTSNGETITLAKICETSQILSRPPRMPRIPRNSSEEIKCPRGFIDMK</sequence>
<evidence type="ECO:0000313" key="1">
    <source>
        <dbReference type="EMBL" id="BAY87043.1"/>
    </source>
</evidence>
<dbReference type="OrthoDB" id="458583at2"/>
<organism evidence="1 2">
    <name type="scientific">Calothrix parasitica NIES-267</name>
    <dbReference type="NCBI Taxonomy" id="1973488"/>
    <lineage>
        <taxon>Bacteria</taxon>
        <taxon>Bacillati</taxon>
        <taxon>Cyanobacteriota</taxon>
        <taxon>Cyanophyceae</taxon>
        <taxon>Nostocales</taxon>
        <taxon>Calotrichaceae</taxon>
        <taxon>Calothrix</taxon>
    </lineage>
</organism>
<evidence type="ECO:0000313" key="2">
    <source>
        <dbReference type="Proteomes" id="UP000218418"/>
    </source>
</evidence>
<dbReference type="InterPro" id="IPR031975">
    <property type="entry name" value="Pilin_GH"/>
</dbReference>
<dbReference type="Proteomes" id="UP000218418">
    <property type="component" value="Chromosome"/>
</dbReference>
<accession>A0A1Z4M0N4</accession>
<gene>
    <name evidence="1" type="primary">pilA</name>
    <name evidence="1" type="ORF">NIES267_65540</name>
</gene>
<keyword evidence="2" id="KW-1185">Reference proteome</keyword>
<proteinExistence type="predicted"/>
<dbReference type="AlphaFoldDB" id="A0A1Z4M0N4"/>
<reference evidence="1 2" key="1">
    <citation type="submission" date="2017-06" db="EMBL/GenBank/DDBJ databases">
        <title>Genome sequencing of cyanobaciteial culture collection at National Institute for Environmental Studies (NIES).</title>
        <authorList>
            <person name="Hirose Y."/>
            <person name="Shimura Y."/>
            <person name="Fujisawa T."/>
            <person name="Nakamura Y."/>
            <person name="Kawachi M."/>
        </authorList>
    </citation>
    <scope>NUCLEOTIDE SEQUENCE [LARGE SCALE GENOMIC DNA]</scope>
    <source>
        <strain evidence="1 2">NIES-267</strain>
    </source>
</reference>
<dbReference type="PROSITE" id="PS51257">
    <property type="entry name" value="PROKAR_LIPOPROTEIN"/>
    <property type="match status" value="1"/>
</dbReference>
<protein>
    <submittedName>
        <fullName evidence="1">Putative pilin</fullName>
    </submittedName>
</protein>
<dbReference type="EMBL" id="AP018227">
    <property type="protein sequence ID" value="BAY87043.1"/>
    <property type="molecule type" value="Genomic_DNA"/>
</dbReference>